<feature type="domain" description="Rho-GAP" evidence="7">
    <location>
        <begin position="645"/>
        <end position="840"/>
    </location>
</feature>
<dbReference type="CDD" id="cd09395">
    <property type="entry name" value="LIM2_Rga"/>
    <property type="match status" value="1"/>
</dbReference>
<keyword evidence="1" id="KW-0343">GTPase activation</keyword>
<evidence type="ECO:0000313" key="9">
    <source>
        <dbReference type="Proteomes" id="UP000738402"/>
    </source>
</evidence>
<dbReference type="Pfam" id="PF00620">
    <property type="entry name" value="RhoGAP"/>
    <property type="match status" value="1"/>
</dbReference>
<dbReference type="InterPro" id="IPR050729">
    <property type="entry name" value="Rho-GAP"/>
</dbReference>
<comment type="caution">
    <text evidence="8">The sequence shown here is derived from an EMBL/GenBank/DDBJ whole genome shotgun (WGS) entry which is preliminary data.</text>
</comment>
<evidence type="ECO:0000256" key="5">
    <source>
        <dbReference type="SAM" id="MobiDB-lite"/>
    </source>
</evidence>
<dbReference type="Pfam" id="PF00412">
    <property type="entry name" value="LIM"/>
    <property type="match status" value="2"/>
</dbReference>
<dbReference type="AlphaFoldDB" id="A0AAN6D660"/>
<dbReference type="CDD" id="cd09394">
    <property type="entry name" value="LIM1_Rga"/>
    <property type="match status" value="1"/>
</dbReference>
<feature type="compositionally biased region" description="Acidic residues" evidence="5">
    <location>
        <begin position="269"/>
        <end position="290"/>
    </location>
</feature>
<evidence type="ECO:0000313" key="8">
    <source>
        <dbReference type="EMBL" id="KAG7728037.1"/>
    </source>
</evidence>
<feature type="compositionally biased region" description="Basic and acidic residues" evidence="5">
    <location>
        <begin position="502"/>
        <end position="519"/>
    </location>
</feature>
<dbReference type="EMBL" id="JAHLUH010000005">
    <property type="protein sequence ID" value="KAG7728037.1"/>
    <property type="molecule type" value="Genomic_DNA"/>
</dbReference>
<evidence type="ECO:0000256" key="4">
    <source>
        <dbReference type="PROSITE-ProRule" id="PRU00125"/>
    </source>
</evidence>
<dbReference type="GO" id="GO:0005096">
    <property type="term" value="F:GTPase activator activity"/>
    <property type="evidence" value="ECO:0007669"/>
    <property type="project" value="UniProtKB-KW"/>
</dbReference>
<dbReference type="Proteomes" id="UP000738402">
    <property type="component" value="Unassembled WGS sequence"/>
</dbReference>
<dbReference type="GO" id="GO:0005938">
    <property type="term" value="C:cell cortex"/>
    <property type="evidence" value="ECO:0007669"/>
    <property type="project" value="UniProtKB-ARBA"/>
</dbReference>
<dbReference type="InterPro" id="IPR001781">
    <property type="entry name" value="Znf_LIM"/>
</dbReference>
<evidence type="ECO:0000259" key="7">
    <source>
        <dbReference type="PROSITE" id="PS50238"/>
    </source>
</evidence>
<dbReference type="InterPro" id="IPR008936">
    <property type="entry name" value="Rho_GTPase_activation_prot"/>
</dbReference>
<feature type="compositionally biased region" description="Polar residues" evidence="5">
    <location>
        <begin position="134"/>
        <end position="145"/>
    </location>
</feature>
<feature type="compositionally biased region" description="Polar residues" evidence="5">
    <location>
        <begin position="362"/>
        <end position="372"/>
    </location>
</feature>
<dbReference type="SMART" id="SM00324">
    <property type="entry name" value="RhoGAP"/>
    <property type="match status" value="1"/>
</dbReference>
<feature type="compositionally biased region" description="Basic and acidic residues" evidence="5">
    <location>
        <begin position="337"/>
        <end position="355"/>
    </location>
</feature>
<evidence type="ECO:0000256" key="2">
    <source>
        <dbReference type="ARBA" id="ARBA00022723"/>
    </source>
</evidence>
<feature type="region of interest" description="Disordered" evidence="5">
    <location>
        <begin position="502"/>
        <end position="562"/>
    </location>
</feature>
<dbReference type="GO" id="GO:0007165">
    <property type="term" value="P:signal transduction"/>
    <property type="evidence" value="ECO:0007669"/>
    <property type="project" value="InterPro"/>
</dbReference>
<feature type="compositionally biased region" description="Polar residues" evidence="5">
    <location>
        <begin position="521"/>
        <end position="532"/>
    </location>
</feature>
<keyword evidence="3 4" id="KW-0862">Zinc</keyword>
<keyword evidence="2 4" id="KW-0479">Metal-binding</keyword>
<proteinExistence type="predicted"/>
<evidence type="ECO:0000259" key="6">
    <source>
        <dbReference type="PROSITE" id="PS50023"/>
    </source>
</evidence>
<feature type="region of interest" description="Disordered" evidence="5">
    <location>
        <begin position="134"/>
        <end position="184"/>
    </location>
</feature>
<dbReference type="PROSITE" id="PS00478">
    <property type="entry name" value="LIM_DOMAIN_1"/>
    <property type="match status" value="1"/>
</dbReference>
<dbReference type="Gene3D" id="2.10.110.10">
    <property type="entry name" value="Cysteine Rich Protein"/>
    <property type="match status" value="2"/>
</dbReference>
<dbReference type="PROSITE" id="PS50238">
    <property type="entry name" value="RHOGAP"/>
    <property type="match status" value="1"/>
</dbReference>
<evidence type="ECO:0000256" key="3">
    <source>
        <dbReference type="ARBA" id="ARBA00022833"/>
    </source>
</evidence>
<dbReference type="CDD" id="cd00159">
    <property type="entry name" value="RhoGAP"/>
    <property type="match status" value="1"/>
</dbReference>
<protein>
    <submittedName>
        <fullName evidence="8">Uncharacterized protein</fullName>
    </submittedName>
</protein>
<dbReference type="GO" id="GO:0005933">
    <property type="term" value="C:cellular bud"/>
    <property type="evidence" value="ECO:0007669"/>
    <property type="project" value="UniProtKB-ARBA"/>
</dbReference>
<dbReference type="InterPro" id="IPR000198">
    <property type="entry name" value="RhoGAP_dom"/>
</dbReference>
<feature type="compositionally biased region" description="Polar residues" evidence="5">
    <location>
        <begin position="538"/>
        <end position="547"/>
    </location>
</feature>
<accession>A0AAN6D660</accession>
<dbReference type="GO" id="GO:0046872">
    <property type="term" value="F:metal ion binding"/>
    <property type="evidence" value="ECO:0007669"/>
    <property type="project" value="UniProtKB-KW"/>
</dbReference>
<keyword evidence="4" id="KW-0440">LIM domain</keyword>
<feature type="region of interest" description="Disordered" evidence="5">
    <location>
        <begin position="267"/>
        <end position="426"/>
    </location>
</feature>
<organism evidence="8 9">
    <name type="scientific">Ogataea haglerorum</name>
    <dbReference type="NCBI Taxonomy" id="1937702"/>
    <lineage>
        <taxon>Eukaryota</taxon>
        <taxon>Fungi</taxon>
        <taxon>Dikarya</taxon>
        <taxon>Ascomycota</taxon>
        <taxon>Saccharomycotina</taxon>
        <taxon>Pichiomycetes</taxon>
        <taxon>Pichiales</taxon>
        <taxon>Pichiaceae</taxon>
        <taxon>Ogataea</taxon>
    </lineage>
</organism>
<dbReference type="SMART" id="SM00132">
    <property type="entry name" value="LIM"/>
    <property type="match status" value="2"/>
</dbReference>
<sequence>MDNTNKCKNCQKSITEGQAYELGGERWHIECFRCSKCDKELGVNSNFLMLGTGSLVCSECSYSCKSCGKKIYDMAILTGDQAYCANCFKCKSCKRPIEDLRYARTSKGLFCMPCHHKLVERKRKYEAIKSRNFGSSLEPQSSADTVPSDEKRHLDDDLDDSKPLSATEKVQVASPPKVTKSPVLQKVERSPIAIERERPEELLTIPLRSPNRGQRSPNIQPVAAFTSPKVDELSETNMMTLTPLKADRSPITLTGVVSPGNRNAFIFEQEQEPEPESFVDLSDDETDESDENPKEAPNPVRSPSKRPPTGTIPHAPERQSSSPYRGLNISGLQLADDDQRQHELPGEVSRDKENTGFHSRKSSGGFSRSLSIKNVFHRHKKSNSGAGLEHARTQTLRDASSPPLDQDELLKTPDFGSPLLSHKRTQSDLTTNPFSLHLRSRSDVVYEEYQPEAQILQVDKQLKELKSELASLTSAKANLMRDIQSLTAEKTGLEEEIAVLREQKEKLETDTVAESKESESTDSPSFAQSDDTLPQLPSKISLQSRKMGSTEELGDKPKKGGFIRRIFGANGTQTSQQNNYMIGSPSVQDIGSPRNFRQMDDSFNTSQEDIEESKPASGLSAMIKSRSSNFLRGNAYPLGKSLYQCTLQERAELELRTVPFVFSCCLSEIEARGIREGIYRVSGSSVAIDKIEKYFETVEVSNEKDVSKAPSVLEGDINAVAGMLKRYLKKIPDPVIPFKNYEQFIEVSKIQNEAGRFAGLKTLLNDLPEANFLVLFQLAKHMGVVVRNSKITKMTYSSLATVFAPTLARDNTFNPQREILDNGAKTAVTEFLFRHHQDLFRRAVS</sequence>
<name>A0AAN6D660_9ASCO</name>
<dbReference type="SUPFAM" id="SSF48350">
    <property type="entry name" value="GTPase activation domain, GAP"/>
    <property type="match status" value="1"/>
</dbReference>
<dbReference type="PANTHER" id="PTHR23176">
    <property type="entry name" value="RHO/RAC/CDC GTPASE-ACTIVATING PROTEIN"/>
    <property type="match status" value="1"/>
</dbReference>
<feature type="domain" description="LIM zinc-binding" evidence="6">
    <location>
        <begin position="5"/>
        <end position="67"/>
    </location>
</feature>
<evidence type="ECO:0000256" key="1">
    <source>
        <dbReference type="ARBA" id="ARBA00022468"/>
    </source>
</evidence>
<dbReference type="Gene3D" id="1.10.555.10">
    <property type="entry name" value="Rho GTPase activation protein"/>
    <property type="match status" value="1"/>
</dbReference>
<dbReference type="PANTHER" id="PTHR23176:SF121">
    <property type="entry name" value="RHO-TYPE GTPASE-ACTIVATING PROTEIN 1-RELATED"/>
    <property type="match status" value="1"/>
</dbReference>
<reference evidence="8" key="1">
    <citation type="journal article" date="2021" name="G3 (Bethesda)">
        <title>Genomic diversity, chromosomal rearrangements, and interspecies hybridization in the ogataea polymorpha species complex.</title>
        <authorList>
            <person name="Hanson S.J."/>
            <person name="Cinneide E.O."/>
            <person name="Salzberg L.I."/>
            <person name="Wolfe K.H."/>
            <person name="McGowan J."/>
            <person name="Fitzpatrick D.A."/>
            <person name="Matlin K."/>
        </authorList>
    </citation>
    <scope>NUCLEOTIDE SEQUENCE</scope>
    <source>
        <strain evidence="8">83-405-1</strain>
    </source>
</reference>
<dbReference type="PROSITE" id="PS50023">
    <property type="entry name" value="LIM_DOMAIN_2"/>
    <property type="match status" value="1"/>
</dbReference>
<gene>
    <name evidence="8" type="ORF">KL933_002163</name>
</gene>